<feature type="transmembrane region" description="Helical" evidence="1">
    <location>
        <begin position="83"/>
        <end position="101"/>
    </location>
</feature>
<feature type="transmembrane region" description="Helical" evidence="1">
    <location>
        <begin position="50"/>
        <end position="71"/>
    </location>
</feature>
<name>A0A2S6I843_9BACT</name>
<keyword evidence="1" id="KW-0472">Membrane</keyword>
<evidence type="ECO:0000313" key="3">
    <source>
        <dbReference type="Proteomes" id="UP000237662"/>
    </source>
</evidence>
<feature type="transmembrane region" description="Helical" evidence="1">
    <location>
        <begin position="7"/>
        <end position="30"/>
    </location>
</feature>
<comment type="caution">
    <text evidence="2">The sequence shown here is derived from an EMBL/GenBank/DDBJ whole genome shotgun (WGS) entry which is preliminary data.</text>
</comment>
<dbReference type="Proteomes" id="UP000237662">
    <property type="component" value="Unassembled WGS sequence"/>
</dbReference>
<feature type="transmembrane region" description="Helical" evidence="1">
    <location>
        <begin position="121"/>
        <end position="143"/>
    </location>
</feature>
<dbReference type="RefSeq" id="WP_104418260.1">
    <property type="nucleotide sequence ID" value="NZ_PTJC01000005.1"/>
</dbReference>
<keyword evidence="1" id="KW-1133">Transmembrane helix</keyword>
<evidence type="ECO:0000256" key="1">
    <source>
        <dbReference type="SAM" id="Phobius"/>
    </source>
</evidence>
<sequence length="150" mass="16523">MKNILAYVGTIATAAFLGNMLVIGLGYGLYWQSLSPQVFTEQFTLQFPYLLPPTMGLLLPALLSSIVLVIISRGEPVIRRRWAIVLGGIVIACTITAVYHLPTNFGFMDGRYSAGETVSKLRTWVLLHWVRTAVVLISSVYAVKAIHSPE</sequence>
<dbReference type="EMBL" id="PTJC01000005">
    <property type="protein sequence ID" value="PPK87663.1"/>
    <property type="molecule type" value="Genomic_DNA"/>
</dbReference>
<gene>
    <name evidence="2" type="ORF">CLV84_0611</name>
</gene>
<dbReference type="AlphaFoldDB" id="A0A2S6I843"/>
<accession>A0A2S6I843</accession>
<dbReference type="OrthoDB" id="7839936at2"/>
<proteinExistence type="predicted"/>
<evidence type="ECO:0000313" key="2">
    <source>
        <dbReference type="EMBL" id="PPK87663.1"/>
    </source>
</evidence>
<organism evidence="2 3">
    <name type="scientific">Neolewinella xylanilytica</name>
    <dbReference type="NCBI Taxonomy" id="1514080"/>
    <lineage>
        <taxon>Bacteria</taxon>
        <taxon>Pseudomonadati</taxon>
        <taxon>Bacteroidota</taxon>
        <taxon>Saprospiria</taxon>
        <taxon>Saprospirales</taxon>
        <taxon>Lewinellaceae</taxon>
        <taxon>Neolewinella</taxon>
    </lineage>
</organism>
<keyword evidence="1" id="KW-0812">Transmembrane</keyword>
<reference evidence="2 3" key="1">
    <citation type="submission" date="2018-02" db="EMBL/GenBank/DDBJ databases">
        <title>Genomic Encyclopedia of Archaeal and Bacterial Type Strains, Phase II (KMG-II): from individual species to whole genera.</title>
        <authorList>
            <person name="Goeker M."/>
        </authorList>
    </citation>
    <scope>NUCLEOTIDE SEQUENCE [LARGE SCALE GENOMIC DNA]</scope>
    <source>
        <strain evidence="2 3">DSM 29526</strain>
    </source>
</reference>
<protein>
    <submittedName>
        <fullName evidence="2">Uncharacterized protein DUF1772</fullName>
    </submittedName>
</protein>
<keyword evidence="3" id="KW-1185">Reference proteome</keyword>